<gene>
    <name evidence="7" type="ORF">SDIMI_v3c05160</name>
</gene>
<evidence type="ECO:0000256" key="5">
    <source>
        <dbReference type="ARBA" id="ARBA00023002"/>
    </source>
</evidence>
<proteinExistence type="predicted"/>
<comment type="cofactor">
    <cofactor evidence="1">
        <name>FMN</name>
        <dbReference type="ChEBI" id="CHEBI:58210"/>
    </cofactor>
</comment>
<dbReference type="AlphaFoldDB" id="S5MJU1"/>
<dbReference type="PANTHER" id="PTHR43303">
    <property type="entry name" value="NADPH DEHYDROGENASE C23G7.10C-RELATED"/>
    <property type="match status" value="1"/>
</dbReference>
<dbReference type="InterPro" id="IPR044152">
    <property type="entry name" value="YqjM-like"/>
</dbReference>
<dbReference type="FunCoup" id="S5MJU1">
    <property type="interactions" value="84"/>
</dbReference>
<dbReference type="SUPFAM" id="SSF51395">
    <property type="entry name" value="FMN-linked oxidoreductases"/>
    <property type="match status" value="1"/>
</dbReference>
<dbReference type="OrthoDB" id="9772736at2"/>
<keyword evidence="5" id="KW-0560">Oxidoreductase</keyword>
<protein>
    <submittedName>
        <fullName evidence="7">NADH:flavin oxidoreductase/NADH oxidase</fullName>
    </submittedName>
</protein>
<keyword evidence="4" id="KW-0521">NADP</keyword>
<name>S5MJU1_9MOLU</name>
<dbReference type="Pfam" id="PF00724">
    <property type="entry name" value="Oxidored_FMN"/>
    <property type="match status" value="1"/>
</dbReference>
<dbReference type="PATRIC" id="fig|1276221.3.peg.513"/>
<dbReference type="EMBL" id="CP005076">
    <property type="protein sequence ID" value="AGR42220.1"/>
    <property type="molecule type" value="Genomic_DNA"/>
</dbReference>
<evidence type="ECO:0000256" key="3">
    <source>
        <dbReference type="ARBA" id="ARBA00022643"/>
    </source>
</evidence>
<dbReference type="RefSeq" id="WP_020836452.1">
    <property type="nucleotide sequence ID" value="NC_021833.1"/>
</dbReference>
<sequence length="345" mass="39132">MKINDKFCLVPNIESRNRIVLAPMDVNSSVDGFVNDIHIQHYGSRAYGGVGTIIVEGTGITPDGRYTDKSLGIWKDEHIEGLQRLVNIVHTGGSVIGIQVFHGGSKSQITDQKRGINHYFDFLDQNNLKIIDLKEFYEICDEFVNSARRAKKAGFDFIEIHLGDGILLSNLLINELNTLTISENIQEKIEPIIYILKNIQEKIAIPVGVRISVNDSNPDGIKVEDYKEIIPLIEPYISYIHVSAGDILSKRKSTIGVENNVKLHRLEYSKKLKEYTNLNIITTGNYGSKEDILEALKNNINAVSVGRCLIANPSFVMTNLLENQEIDDRYHWNNNPWYKHQHFIK</sequence>
<dbReference type="GO" id="GO:0050661">
    <property type="term" value="F:NADP binding"/>
    <property type="evidence" value="ECO:0007669"/>
    <property type="project" value="InterPro"/>
</dbReference>
<dbReference type="Proteomes" id="UP000014983">
    <property type="component" value="Chromosome"/>
</dbReference>
<dbReference type="InterPro" id="IPR013785">
    <property type="entry name" value="Aldolase_TIM"/>
</dbReference>
<evidence type="ECO:0000313" key="8">
    <source>
        <dbReference type="Proteomes" id="UP000014983"/>
    </source>
</evidence>
<dbReference type="HOGENOM" id="CLU_012153_2_1_14"/>
<dbReference type="GO" id="GO:0010181">
    <property type="term" value="F:FMN binding"/>
    <property type="evidence" value="ECO:0007669"/>
    <property type="project" value="InterPro"/>
</dbReference>
<feature type="domain" description="NADH:flavin oxidoreductase/NADH oxidase N-terminal" evidence="6">
    <location>
        <begin position="13"/>
        <end position="317"/>
    </location>
</feature>
<dbReference type="PANTHER" id="PTHR43303:SF4">
    <property type="entry name" value="NADPH DEHYDROGENASE C23G7.10C-RELATED"/>
    <property type="match status" value="1"/>
</dbReference>
<evidence type="ECO:0000256" key="1">
    <source>
        <dbReference type="ARBA" id="ARBA00001917"/>
    </source>
</evidence>
<dbReference type="InParanoid" id="S5MJU1"/>
<dbReference type="Gene3D" id="3.20.20.70">
    <property type="entry name" value="Aldolase class I"/>
    <property type="match status" value="1"/>
</dbReference>
<dbReference type="GO" id="GO:0003959">
    <property type="term" value="F:NADPH dehydrogenase activity"/>
    <property type="evidence" value="ECO:0007669"/>
    <property type="project" value="InterPro"/>
</dbReference>
<evidence type="ECO:0000313" key="7">
    <source>
        <dbReference type="EMBL" id="AGR42220.1"/>
    </source>
</evidence>
<dbReference type="InterPro" id="IPR001155">
    <property type="entry name" value="OxRdtase_FMN_N"/>
</dbReference>
<keyword evidence="8" id="KW-1185">Reference proteome</keyword>
<dbReference type="eggNOG" id="COG1902">
    <property type="taxonomic scope" value="Bacteria"/>
</dbReference>
<keyword evidence="2" id="KW-0285">Flavoprotein</keyword>
<evidence type="ECO:0000259" key="6">
    <source>
        <dbReference type="Pfam" id="PF00724"/>
    </source>
</evidence>
<evidence type="ECO:0000256" key="2">
    <source>
        <dbReference type="ARBA" id="ARBA00022630"/>
    </source>
</evidence>
<dbReference type="STRING" id="1276221.SDIMI_v3c05160"/>
<evidence type="ECO:0000256" key="4">
    <source>
        <dbReference type="ARBA" id="ARBA00022857"/>
    </source>
</evidence>
<organism evidence="7 8">
    <name type="scientific">Spiroplasma diminutum CUAS-1</name>
    <dbReference type="NCBI Taxonomy" id="1276221"/>
    <lineage>
        <taxon>Bacteria</taxon>
        <taxon>Bacillati</taxon>
        <taxon>Mycoplasmatota</taxon>
        <taxon>Mollicutes</taxon>
        <taxon>Entomoplasmatales</taxon>
        <taxon>Spiroplasmataceae</taxon>
        <taxon>Spiroplasma</taxon>
    </lineage>
</organism>
<accession>S5MJU1</accession>
<dbReference type="KEGG" id="sdi:SDIMI_v3c05160"/>
<keyword evidence="3" id="KW-0288">FMN</keyword>
<reference evidence="7 8" key="1">
    <citation type="journal article" date="2013" name="Genome Biol. Evol.">
        <title>Comparison of metabolic capacities and inference of gene content evolution in mosquito-associated Spiroplasma diminutum and S. taiwanense.</title>
        <authorList>
            <person name="Lo W.S."/>
            <person name="Ku C."/>
            <person name="Chen L.L."/>
            <person name="Chang T.H."/>
            <person name="Kuo C.H."/>
        </authorList>
    </citation>
    <scope>NUCLEOTIDE SEQUENCE [LARGE SCALE GENOMIC DNA]</scope>
    <source>
        <strain evidence="7">CUAS-1</strain>
    </source>
</reference>